<dbReference type="InterPro" id="IPR015943">
    <property type="entry name" value="WD40/YVTN_repeat-like_dom_sf"/>
</dbReference>
<organism evidence="1 2">
    <name type="scientific">Tepidimonas thermarum</name>
    <dbReference type="NCBI Taxonomy" id="335431"/>
    <lineage>
        <taxon>Bacteria</taxon>
        <taxon>Pseudomonadati</taxon>
        <taxon>Pseudomonadota</taxon>
        <taxon>Betaproteobacteria</taxon>
        <taxon>Burkholderiales</taxon>
        <taxon>Tepidimonas</taxon>
    </lineage>
</organism>
<keyword evidence="2" id="KW-1185">Reference proteome</keyword>
<evidence type="ECO:0000313" key="2">
    <source>
        <dbReference type="Proteomes" id="UP000318542"/>
    </source>
</evidence>
<protein>
    <recommendedName>
        <fullName evidence="3">Repeat domain in Vibrio, Colwellia, Bradyrhizobium and Shewanella</fullName>
    </recommendedName>
</protein>
<dbReference type="Proteomes" id="UP000318542">
    <property type="component" value="Unassembled WGS sequence"/>
</dbReference>
<comment type="caution">
    <text evidence="1">The sequence shown here is derived from an EMBL/GenBank/DDBJ whole genome shotgun (WGS) entry which is preliminary data.</text>
</comment>
<reference evidence="1 2" key="1">
    <citation type="submission" date="2019-07" db="EMBL/GenBank/DDBJ databases">
        <title>Tepidimonas thermarum AA-1 draft genome.</title>
        <authorList>
            <person name="Da Costa M.S."/>
            <person name="Froufe H.J.C."/>
            <person name="Egas C."/>
            <person name="Albuquerque L."/>
        </authorList>
    </citation>
    <scope>NUCLEOTIDE SEQUENCE [LARGE SCALE GENOMIC DNA]</scope>
    <source>
        <strain evidence="1 2">AA-1</strain>
    </source>
</reference>
<dbReference type="Gene3D" id="2.130.10.10">
    <property type="entry name" value="YVTN repeat-like/Quinoprotein amine dehydrogenase"/>
    <property type="match status" value="1"/>
</dbReference>
<accession>A0A554WYU8</accession>
<dbReference type="AlphaFoldDB" id="A0A554WYU8"/>
<dbReference type="SUPFAM" id="SSF51004">
    <property type="entry name" value="C-terminal (heme d1) domain of cytochrome cd1-nitrite reductase"/>
    <property type="match status" value="1"/>
</dbReference>
<gene>
    <name evidence="1" type="ORF">Tther_01882</name>
</gene>
<dbReference type="InterPro" id="IPR011048">
    <property type="entry name" value="Haem_d1_sf"/>
</dbReference>
<evidence type="ECO:0008006" key="3">
    <source>
        <dbReference type="Google" id="ProtNLM"/>
    </source>
</evidence>
<dbReference type="EMBL" id="VJOL01000038">
    <property type="protein sequence ID" value="TSE28756.1"/>
    <property type="molecule type" value="Genomic_DNA"/>
</dbReference>
<sequence>MRLPSPEVWGGQARCTEVAGCRWVAVEHDVSAVVLYALDGRRQHLLSRHAVAYHPDSAKWIDDRHVVAAVEKSRSLDIFAVTADGQLQPKAQIDVGFEPRDVMVLPARDGGWLLLATPYRGRQVAWVHWRPNGATRVVPQTWCATPWHVTAVPRGPRGQGPGLVTSCLDDNQVLYLPLPDALDTAVATQPQAVHRFDHVARRVGVTPSGRYWYVALETGGKVARYDVTTDVWQMLPFTAFGAVGVAPYDDDTVAWGENNRVLIVRYDAAGQVLAQRSVPVSGLPTELQWIDVDRDGHLDLMSMNSTGPASDVLFGPSLP</sequence>
<evidence type="ECO:0000313" key="1">
    <source>
        <dbReference type="EMBL" id="TSE28756.1"/>
    </source>
</evidence>
<proteinExistence type="predicted"/>
<name>A0A554WYU8_9BURK</name>